<dbReference type="Gene3D" id="2.160.20.10">
    <property type="entry name" value="Single-stranded right-handed beta-helix, Pectin lyase-like"/>
    <property type="match status" value="1"/>
</dbReference>
<evidence type="ECO:0000313" key="10">
    <source>
        <dbReference type="Proteomes" id="UP001341840"/>
    </source>
</evidence>
<evidence type="ECO:0000256" key="4">
    <source>
        <dbReference type="ARBA" id="ARBA00022525"/>
    </source>
</evidence>
<dbReference type="SUPFAM" id="SSF51126">
    <property type="entry name" value="Pectin lyase-like"/>
    <property type="match status" value="1"/>
</dbReference>
<comment type="caution">
    <text evidence="9">The sequence shown here is derived from an EMBL/GenBank/DDBJ whole genome shotgun (WGS) entry which is preliminary data.</text>
</comment>
<dbReference type="Proteomes" id="UP001341840">
    <property type="component" value="Unassembled WGS sequence"/>
</dbReference>
<evidence type="ECO:0000256" key="5">
    <source>
        <dbReference type="ARBA" id="ARBA00022801"/>
    </source>
</evidence>
<keyword evidence="4" id="KW-0964">Secreted</keyword>
<name>A0ABU6Z2X9_9FABA</name>
<accession>A0ABU6Z2X9</accession>
<dbReference type="InterPro" id="IPR012334">
    <property type="entry name" value="Pectin_lyas_fold"/>
</dbReference>
<evidence type="ECO:0000256" key="3">
    <source>
        <dbReference type="ARBA" id="ARBA00022512"/>
    </source>
</evidence>
<evidence type="ECO:0000256" key="7">
    <source>
        <dbReference type="ARBA" id="ARBA00023316"/>
    </source>
</evidence>
<keyword evidence="7" id="KW-0961">Cell wall biogenesis/degradation</keyword>
<dbReference type="PANTHER" id="PTHR31375">
    <property type="match status" value="1"/>
</dbReference>
<keyword evidence="3" id="KW-0134">Cell wall</keyword>
<comment type="similarity">
    <text evidence="2 8">Belongs to the glycosyl hydrolase 28 family.</text>
</comment>
<comment type="subcellular location">
    <subcellularLocation>
        <location evidence="1">Secreted</location>
        <location evidence="1">Cell wall</location>
    </subcellularLocation>
</comment>
<protein>
    <submittedName>
        <fullName evidence="9">Uncharacterized protein</fullName>
    </submittedName>
</protein>
<dbReference type="Pfam" id="PF00295">
    <property type="entry name" value="Glyco_hydro_28"/>
    <property type="match status" value="1"/>
</dbReference>
<organism evidence="9 10">
    <name type="scientific">Stylosanthes scabra</name>
    <dbReference type="NCBI Taxonomy" id="79078"/>
    <lineage>
        <taxon>Eukaryota</taxon>
        <taxon>Viridiplantae</taxon>
        <taxon>Streptophyta</taxon>
        <taxon>Embryophyta</taxon>
        <taxon>Tracheophyta</taxon>
        <taxon>Spermatophyta</taxon>
        <taxon>Magnoliopsida</taxon>
        <taxon>eudicotyledons</taxon>
        <taxon>Gunneridae</taxon>
        <taxon>Pentapetalae</taxon>
        <taxon>rosids</taxon>
        <taxon>fabids</taxon>
        <taxon>Fabales</taxon>
        <taxon>Fabaceae</taxon>
        <taxon>Papilionoideae</taxon>
        <taxon>50 kb inversion clade</taxon>
        <taxon>dalbergioids sensu lato</taxon>
        <taxon>Dalbergieae</taxon>
        <taxon>Pterocarpus clade</taxon>
        <taxon>Stylosanthes</taxon>
    </lineage>
</organism>
<gene>
    <name evidence="9" type="ORF">PIB30_013187</name>
</gene>
<dbReference type="InterPro" id="IPR011050">
    <property type="entry name" value="Pectin_lyase_fold/virulence"/>
</dbReference>
<proteinExistence type="inferred from homology"/>
<evidence type="ECO:0000313" key="9">
    <source>
        <dbReference type="EMBL" id="MED6216972.1"/>
    </source>
</evidence>
<keyword evidence="10" id="KW-1185">Reference proteome</keyword>
<keyword evidence="5 8" id="KW-0378">Hydrolase</keyword>
<evidence type="ECO:0000256" key="2">
    <source>
        <dbReference type="ARBA" id="ARBA00008834"/>
    </source>
</evidence>
<keyword evidence="6 8" id="KW-0326">Glycosidase</keyword>
<sequence length="190" mass="21323">MANVTCGDPEGIRRASAAHRWCVLPPLSILHRQLSHFLQAFVKAWKSVCYGNEDEPTLVIPEGKTFMLQPIIFQGPCIPTTINIKLQGTVIAPKKHDGWKWQSDDDDKNSWIKFSDINGPVINGGGQLDGQGASWWDCKKCNRPTAMTALPLMTVPLSSMCLLFTVDLAMESVLEALERMEPMKQHKRYK</sequence>
<dbReference type="EMBL" id="JASCZI010271894">
    <property type="protein sequence ID" value="MED6216972.1"/>
    <property type="molecule type" value="Genomic_DNA"/>
</dbReference>
<evidence type="ECO:0000256" key="6">
    <source>
        <dbReference type="ARBA" id="ARBA00023295"/>
    </source>
</evidence>
<reference evidence="9 10" key="1">
    <citation type="journal article" date="2023" name="Plants (Basel)">
        <title>Bridging the Gap: Combining Genomics and Transcriptomics Approaches to Understand Stylosanthes scabra, an Orphan Legume from the Brazilian Caatinga.</title>
        <authorList>
            <person name="Ferreira-Neto J.R.C."/>
            <person name="da Silva M.D."/>
            <person name="Binneck E."/>
            <person name="de Melo N.F."/>
            <person name="da Silva R.H."/>
            <person name="de Melo A.L.T.M."/>
            <person name="Pandolfi V."/>
            <person name="Bustamante F.O."/>
            <person name="Brasileiro-Vidal A.C."/>
            <person name="Benko-Iseppon A.M."/>
        </authorList>
    </citation>
    <scope>NUCLEOTIDE SEQUENCE [LARGE SCALE GENOMIC DNA]</scope>
    <source>
        <tissue evidence="9">Leaves</tissue>
    </source>
</reference>
<evidence type="ECO:0000256" key="1">
    <source>
        <dbReference type="ARBA" id="ARBA00004191"/>
    </source>
</evidence>
<dbReference type="InterPro" id="IPR000743">
    <property type="entry name" value="Glyco_hydro_28"/>
</dbReference>
<evidence type="ECO:0000256" key="8">
    <source>
        <dbReference type="RuleBase" id="RU361169"/>
    </source>
</evidence>